<dbReference type="SUPFAM" id="SSF50789">
    <property type="entry name" value="Herpes virus serine proteinase, assemblin"/>
    <property type="match status" value="1"/>
</dbReference>
<dbReference type="EMBL" id="CYHE01000005">
    <property type="protein sequence ID" value="CUA96497.1"/>
    <property type="molecule type" value="Genomic_DNA"/>
</dbReference>
<feature type="domain" description="Prohead serine protease" evidence="4">
    <location>
        <begin position="17"/>
        <end position="149"/>
    </location>
</feature>
<dbReference type="InterPro" id="IPR054613">
    <property type="entry name" value="Peptidase_S78_dom"/>
</dbReference>
<evidence type="ECO:0000256" key="3">
    <source>
        <dbReference type="ARBA" id="ARBA00022801"/>
    </source>
</evidence>
<dbReference type="NCBIfam" id="TIGR01543">
    <property type="entry name" value="proheadase_HK97"/>
    <property type="match status" value="1"/>
</dbReference>
<evidence type="ECO:0000256" key="2">
    <source>
        <dbReference type="ARBA" id="ARBA00022670"/>
    </source>
</evidence>
<evidence type="ECO:0000259" key="4">
    <source>
        <dbReference type="Pfam" id="PF04586"/>
    </source>
</evidence>
<dbReference type="GO" id="GO:0006508">
    <property type="term" value="P:proteolysis"/>
    <property type="evidence" value="ECO:0007669"/>
    <property type="project" value="UniProtKB-KW"/>
</dbReference>
<reference evidence="6" key="1">
    <citation type="submission" date="2015-08" db="EMBL/GenBank/DDBJ databases">
        <authorList>
            <person name="Varghese N."/>
        </authorList>
    </citation>
    <scope>NUCLEOTIDE SEQUENCE [LARGE SCALE GENOMIC DNA]</scope>
    <source>
        <strain evidence="6">DSM 23407</strain>
    </source>
</reference>
<dbReference type="AlphaFoldDB" id="A0A0K6HZN0"/>
<proteinExistence type="predicted"/>
<organism evidence="5 6">
    <name type="scientific">Pannonibacter indicus</name>
    <dbReference type="NCBI Taxonomy" id="466044"/>
    <lineage>
        <taxon>Bacteria</taxon>
        <taxon>Pseudomonadati</taxon>
        <taxon>Pseudomonadota</taxon>
        <taxon>Alphaproteobacteria</taxon>
        <taxon>Hyphomicrobiales</taxon>
        <taxon>Stappiaceae</taxon>
        <taxon>Pannonibacter</taxon>
    </lineage>
</organism>
<keyword evidence="1" id="KW-1188">Viral release from host cell</keyword>
<sequence length="162" mass="17036">MKARLKRLAAASAGEPALRIAGYASLFNLSDGGGDVVAKGAFRTALGRRGASGVRMLWQHDPSRPIGIWDRIEEDQLGLYVAGRLLTGLELGREAALLITAGALDGLSIGFRAIKAQKMAGGALRRLAEIDLWEVSLVTFPLLDAARLKPVPSLSSSATGDA</sequence>
<keyword evidence="3" id="KW-0378">Hydrolase</keyword>
<evidence type="ECO:0000313" key="5">
    <source>
        <dbReference type="EMBL" id="CUA96497.1"/>
    </source>
</evidence>
<dbReference type="GO" id="GO:0008233">
    <property type="term" value="F:peptidase activity"/>
    <property type="evidence" value="ECO:0007669"/>
    <property type="project" value="UniProtKB-KW"/>
</dbReference>
<keyword evidence="2 5" id="KW-0645">Protease</keyword>
<accession>A0A0K6HZN0</accession>
<protein>
    <submittedName>
        <fullName evidence="5">Phage prohead protease, HK97 family</fullName>
    </submittedName>
</protein>
<keyword evidence="6" id="KW-1185">Reference proteome</keyword>
<dbReference type="Pfam" id="PF04586">
    <property type="entry name" value="Peptidase_S78"/>
    <property type="match status" value="1"/>
</dbReference>
<gene>
    <name evidence="5" type="ORF">Ga0061067_105178</name>
</gene>
<dbReference type="OrthoDB" id="9804926at2"/>
<dbReference type="RefSeq" id="WP_055455684.1">
    <property type="nucleotide sequence ID" value="NZ_CYHE01000005.1"/>
</dbReference>
<name>A0A0K6HZN0_9HYPH</name>
<dbReference type="Proteomes" id="UP000183900">
    <property type="component" value="Unassembled WGS sequence"/>
</dbReference>
<dbReference type="InterPro" id="IPR006433">
    <property type="entry name" value="Prohead_protease"/>
</dbReference>
<evidence type="ECO:0000313" key="6">
    <source>
        <dbReference type="Proteomes" id="UP000183900"/>
    </source>
</evidence>
<evidence type="ECO:0000256" key="1">
    <source>
        <dbReference type="ARBA" id="ARBA00022612"/>
    </source>
</evidence>